<dbReference type="AlphaFoldDB" id="A0A1Y4IF34"/>
<sequence>MKNIEDILMKRGYPDKQAFSVANDLQEIDTTLQEALQRWLDQEEETDFLIAGFKLSELMCKFDMTYPAALLTMDWLIKEPELATKSINRGIK</sequence>
<comment type="caution">
    <text evidence="1">The sequence shown here is derived from an EMBL/GenBank/DDBJ whole genome shotgun (WGS) entry which is preliminary data.</text>
</comment>
<evidence type="ECO:0000313" key="2">
    <source>
        <dbReference type="Proteomes" id="UP000195950"/>
    </source>
</evidence>
<dbReference type="GeneID" id="93525798"/>
<dbReference type="RefSeq" id="WP_087344481.1">
    <property type="nucleotide sequence ID" value="NZ_CP042285.1"/>
</dbReference>
<gene>
    <name evidence="1" type="ORF">B5F32_10770</name>
</gene>
<evidence type="ECO:0000313" key="1">
    <source>
        <dbReference type="EMBL" id="OUP18894.1"/>
    </source>
</evidence>
<organism evidence="1 2">
    <name type="scientific">Parabacteroides distasonis</name>
    <dbReference type="NCBI Taxonomy" id="823"/>
    <lineage>
        <taxon>Bacteria</taxon>
        <taxon>Pseudomonadati</taxon>
        <taxon>Bacteroidota</taxon>
        <taxon>Bacteroidia</taxon>
        <taxon>Bacteroidales</taxon>
        <taxon>Tannerellaceae</taxon>
        <taxon>Parabacteroides</taxon>
    </lineage>
</organism>
<protein>
    <submittedName>
        <fullName evidence="1">Uncharacterized protein</fullName>
    </submittedName>
</protein>
<reference evidence="2" key="1">
    <citation type="submission" date="2017-04" db="EMBL/GenBank/DDBJ databases">
        <title>Function of individual gut microbiota members based on whole genome sequencing of pure cultures obtained from chicken caecum.</title>
        <authorList>
            <person name="Medvecky M."/>
            <person name="Cejkova D."/>
            <person name="Polansky O."/>
            <person name="Karasova D."/>
            <person name="Kubasova T."/>
            <person name="Cizek A."/>
            <person name="Rychlik I."/>
        </authorList>
    </citation>
    <scope>NUCLEOTIDE SEQUENCE [LARGE SCALE GENOMIC DNA]</scope>
    <source>
        <strain evidence="2">An199</strain>
    </source>
</reference>
<accession>A0A1Y4IF34</accession>
<name>A0A1Y4IF34_PARDI</name>
<dbReference type="EMBL" id="NFJX01000008">
    <property type="protein sequence ID" value="OUP18894.1"/>
    <property type="molecule type" value="Genomic_DNA"/>
</dbReference>
<dbReference type="Proteomes" id="UP000195950">
    <property type="component" value="Unassembled WGS sequence"/>
</dbReference>
<proteinExistence type="predicted"/>